<protein>
    <submittedName>
        <fullName evidence="1">Uncharacterized protein</fullName>
    </submittedName>
</protein>
<accession>A0A8H6MYW4</accession>
<dbReference type="EMBL" id="WIGM01000738">
    <property type="protein sequence ID" value="KAF6814127.1"/>
    <property type="molecule type" value="Genomic_DNA"/>
</dbReference>
<name>A0A8H6MYW4_9PEZI</name>
<organism evidence="1 2">
    <name type="scientific">Colletotrichum musicola</name>
    <dbReference type="NCBI Taxonomy" id="2175873"/>
    <lineage>
        <taxon>Eukaryota</taxon>
        <taxon>Fungi</taxon>
        <taxon>Dikarya</taxon>
        <taxon>Ascomycota</taxon>
        <taxon>Pezizomycotina</taxon>
        <taxon>Sordariomycetes</taxon>
        <taxon>Hypocreomycetidae</taxon>
        <taxon>Glomerellales</taxon>
        <taxon>Glomerellaceae</taxon>
        <taxon>Colletotrichum</taxon>
        <taxon>Colletotrichum orchidearum species complex</taxon>
    </lineage>
</organism>
<reference evidence="1" key="1">
    <citation type="journal article" date="2020" name="Phytopathology">
        <title>Genome Sequence Resources of Colletotrichum truncatum, C. plurivorum, C. musicola, and C. sojae: Four Species Pathogenic to Soybean (Glycine max).</title>
        <authorList>
            <person name="Rogerio F."/>
            <person name="Boufleur T.R."/>
            <person name="Ciampi-Guillardi M."/>
            <person name="Sukno S.A."/>
            <person name="Thon M.R."/>
            <person name="Massola Junior N.S."/>
            <person name="Baroncelli R."/>
        </authorList>
    </citation>
    <scope>NUCLEOTIDE SEQUENCE</scope>
    <source>
        <strain evidence="1">LFN0074</strain>
    </source>
</reference>
<evidence type="ECO:0000313" key="1">
    <source>
        <dbReference type="EMBL" id="KAF6814127.1"/>
    </source>
</evidence>
<dbReference type="AlphaFoldDB" id="A0A8H6MYW4"/>
<gene>
    <name evidence="1" type="ORF">CMUS01_12699</name>
</gene>
<evidence type="ECO:0000313" key="2">
    <source>
        <dbReference type="Proteomes" id="UP000639643"/>
    </source>
</evidence>
<sequence>MASNAGHPDWAYRPATMTTDDFKSALTAGLDNQHDGLSQNAPSYRRVFTTFSIDVSDLLIVYYFGGSSSYGQGSDKQVYLEPRLRSPPAAHSQISPCIIDFTRVQRECINQSSGDILLLMDCPFAGGPEPGLGKEMIAASTFHYDNSFSSRLDNILRSAATDGHVLNSQHLYARLATEAIMSTADGGEPSSLPIHVQHRAQLRKSIFLAPPAVSGSSNWVGARLGPACFQHVSVVLTVRLPHADQETTGQLRRWLERSPSDGDGRVEIHQPS</sequence>
<keyword evidence="2" id="KW-1185">Reference proteome</keyword>
<comment type="caution">
    <text evidence="1">The sequence shown here is derived from an EMBL/GenBank/DDBJ whole genome shotgun (WGS) entry which is preliminary data.</text>
</comment>
<dbReference type="OrthoDB" id="4795266at2759"/>
<dbReference type="Proteomes" id="UP000639643">
    <property type="component" value="Unassembled WGS sequence"/>
</dbReference>
<proteinExistence type="predicted"/>